<evidence type="ECO:0000313" key="1">
    <source>
        <dbReference type="WBParaSite" id="HDID_0000645201-mRNA-1"/>
    </source>
</evidence>
<sequence>LSHIDPSGHKEVFTDANYHMAISWDALPPHAVLVEHFRPPPLPPSAVLSQYDEGQMLWSQSASDDDDVLRTRLKPTLECSKSPII</sequence>
<reference evidence="1" key="1">
    <citation type="submission" date="2017-02" db="UniProtKB">
        <authorList>
            <consortium name="WormBaseParasite"/>
        </authorList>
    </citation>
    <scope>IDENTIFICATION</scope>
</reference>
<proteinExistence type="predicted"/>
<dbReference type="AlphaFoldDB" id="A0A0R3SND7"/>
<accession>A0A0R3SND7</accession>
<dbReference type="WBParaSite" id="HDID_0000645201-mRNA-1">
    <property type="protein sequence ID" value="HDID_0000645201-mRNA-1"/>
    <property type="gene ID" value="HDID_0000645201"/>
</dbReference>
<protein>
    <submittedName>
        <fullName evidence="1">Fibronectin type-III domain-containing protein</fullName>
    </submittedName>
</protein>
<organism evidence="1">
    <name type="scientific">Hymenolepis diminuta</name>
    <name type="common">Rat tapeworm</name>
    <dbReference type="NCBI Taxonomy" id="6216"/>
    <lineage>
        <taxon>Eukaryota</taxon>
        <taxon>Metazoa</taxon>
        <taxon>Spiralia</taxon>
        <taxon>Lophotrochozoa</taxon>
        <taxon>Platyhelminthes</taxon>
        <taxon>Cestoda</taxon>
        <taxon>Eucestoda</taxon>
        <taxon>Cyclophyllidea</taxon>
        <taxon>Hymenolepididae</taxon>
        <taxon>Hymenolepis</taxon>
    </lineage>
</organism>
<name>A0A0R3SND7_HYMDI</name>